<evidence type="ECO:0000256" key="1">
    <source>
        <dbReference type="ARBA" id="ARBA00022741"/>
    </source>
</evidence>
<organism evidence="6 7">
    <name type="scientific">candidate division CSSED10-310 bacterium</name>
    <dbReference type="NCBI Taxonomy" id="2855610"/>
    <lineage>
        <taxon>Bacteria</taxon>
        <taxon>Bacteria division CSSED10-310</taxon>
    </lineage>
</organism>
<dbReference type="SUPFAM" id="SSF56112">
    <property type="entry name" value="Protein kinase-like (PK-like)"/>
    <property type="match status" value="1"/>
</dbReference>
<dbReference type="SUPFAM" id="SSF48452">
    <property type="entry name" value="TPR-like"/>
    <property type="match status" value="2"/>
</dbReference>
<dbReference type="InterPro" id="IPR011990">
    <property type="entry name" value="TPR-like_helical_dom_sf"/>
</dbReference>
<dbReference type="SUPFAM" id="SSF52540">
    <property type="entry name" value="P-loop containing nucleoside triphosphate hydrolases"/>
    <property type="match status" value="1"/>
</dbReference>
<dbReference type="PROSITE" id="PS00108">
    <property type="entry name" value="PROTEIN_KINASE_ST"/>
    <property type="match status" value="1"/>
</dbReference>
<reference evidence="6 7" key="1">
    <citation type="submission" date="2024-09" db="EMBL/GenBank/DDBJ databases">
        <title>Laminarin stimulates single cell rates of sulfate reduction while oxygen inhibits transcriptomic activity in coastal marine sediment.</title>
        <authorList>
            <person name="Lindsay M."/>
            <person name="Orcutt B."/>
            <person name="Emerson D."/>
            <person name="Stepanauskas R."/>
            <person name="D'Angelo T."/>
        </authorList>
    </citation>
    <scope>NUCLEOTIDE SEQUENCE [LARGE SCALE GENOMIC DNA]</scope>
    <source>
        <strain evidence="6">SAG AM-311-K15</strain>
    </source>
</reference>
<dbReference type="Gene3D" id="1.10.510.10">
    <property type="entry name" value="Transferase(Phosphotransferase) domain 1"/>
    <property type="match status" value="1"/>
</dbReference>
<evidence type="ECO:0000259" key="5">
    <source>
        <dbReference type="PROSITE" id="PS50011"/>
    </source>
</evidence>
<feature type="region of interest" description="Disordered" evidence="4">
    <location>
        <begin position="116"/>
        <end position="141"/>
    </location>
</feature>
<dbReference type="PROSITE" id="PS00675">
    <property type="entry name" value="SIGMA54_INTERACT_1"/>
    <property type="match status" value="1"/>
</dbReference>
<dbReference type="Pfam" id="PF13191">
    <property type="entry name" value="AAA_16"/>
    <property type="match status" value="1"/>
</dbReference>
<keyword evidence="7" id="KW-1185">Reference proteome</keyword>
<evidence type="ECO:0000256" key="2">
    <source>
        <dbReference type="ARBA" id="ARBA00022840"/>
    </source>
</evidence>
<proteinExistence type="predicted"/>
<dbReference type="Gene3D" id="3.30.200.20">
    <property type="entry name" value="Phosphorylase Kinase, domain 1"/>
    <property type="match status" value="1"/>
</dbReference>
<accession>A0ABV6Z2N4</accession>
<dbReference type="SMART" id="SM00028">
    <property type="entry name" value="TPR"/>
    <property type="match status" value="7"/>
</dbReference>
<dbReference type="InterPro" id="IPR008271">
    <property type="entry name" value="Ser/Thr_kinase_AS"/>
</dbReference>
<dbReference type="InterPro" id="IPR017441">
    <property type="entry name" value="Protein_kinase_ATP_BS"/>
</dbReference>
<dbReference type="InterPro" id="IPR025662">
    <property type="entry name" value="Sigma_54_int_dom_ATP-bd_1"/>
</dbReference>
<dbReference type="PROSITE" id="PS50011">
    <property type="entry name" value="PROTEIN_KINASE_DOM"/>
    <property type="match status" value="1"/>
</dbReference>
<evidence type="ECO:0000256" key="3">
    <source>
        <dbReference type="PROSITE-ProRule" id="PRU10141"/>
    </source>
</evidence>
<evidence type="ECO:0000256" key="4">
    <source>
        <dbReference type="SAM" id="MobiDB-lite"/>
    </source>
</evidence>
<dbReference type="InterPro" id="IPR041664">
    <property type="entry name" value="AAA_16"/>
</dbReference>
<feature type="binding site" evidence="3">
    <location>
        <position position="40"/>
    </location>
    <ligand>
        <name>ATP</name>
        <dbReference type="ChEBI" id="CHEBI:30616"/>
    </ligand>
</feature>
<dbReference type="Proteomes" id="UP001594351">
    <property type="component" value="Unassembled WGS sequence"/>
</dbReference>
<dbReference type="Pfam" id="PF13424">
    <property type="entry name" value="TPR_12"/>
    <property type="match status" value="2"/>
</dbReference>
<evidence type="ECO:0000313" key="6">
    <source>
        <dbReference type="EMBL" id="MFC1852695.1"/>
    </source>
</evidence>
<dbReference type="InterPro" id="IPR011009">
    <property type="entry name" value="Kinase-like_dom_sf"/>
</dbReference>
<feature type="domain" description="Protein kinase" evidence="5">
    <location>
        <begin position="11"/>
        <end position="378"/>
    </location>
</feature>
<dbReference type="SMART" id="SM00220">
    <property type="entry name" value="S_TKc"/>
    <property type="match status" value="1"/>
</dbReference>
<sequence>MSSIPDRVGPYLILEPLGQGGMGIVYRAEHPQQRGQVALKTVRIPTAGFLQSIRREVTALAQIDHPGIVRILDQGVDQGLPWYTMELLEGQTLKQWSSELWGKSFPVSITESVNDFNPAGSETGWTGKNSQQTVDQASEKEKSALTKPVWWTHILNTVDMSVSEDQTNSNQEPAPDISPQSFTGLMEPAAIESNFKTALTMVRRLCAPLSFLHGAGIVHRDLKPDNILVRPNGRPVIMDFGLMTQVGGGVSRETLSALSSVSGTIFYIAPEQILGQFVDARADLYALGCLLYELLSGRPPFQGETVTTILNGHLYSTPTKLSELSDLGFLELDELFSRLLAKNPADRFGYAQDVASALADLGAGNGLVESEVTASPYLYRSGFTGRKNQMQTLVQCLDRLELEQGGLILLAGESGVGKTRLAMEVARTAVQRQMLVLTGECQPAGGNPLGALQKPLQAIADRCRQSGVSGTDKILGPRGKVLAVYEPALSDLPGQAAYEEPGALTADASRLRLFSYLAETFQALSEEDSVLLIIDDLQWADELSILFLKFMIEADRLAHTSLLFIGTVRSEESSHSMAELLSLSAVQTLDLNRLGESEVRVIVSNMLAIPNPPQQFTRFLARHSEGNPFFVAEYLRTSLEAGLLWRDERGYWQITTPGKAMTEMGDYEELPLPRSLQDLVARRITGLQSASLNFLQTAAVVGREASSRLIQQVACLPESELLPAMDELLKRHIIHESKPGLICFSHDKIREVTYDSLPPERRRQLHHQTATKIEQIWSDELTAHTVSLAHHYDQAAVPDQAVTWYQRAGEQAVQMYAHADAVAYFTRALQLADDHDLSRRYHLLQARVSVYDILNEHQAQEHDLNSLETIATSMDNDRWRAAVKNRQANYALKCDDYPAAINTARTAVEYARTAHDLVLEANGYSIWGRALCLQGHFDQARQHHEQALQLATEAGNLQSQANSLQNLGIDHYEMGDAFGARDYYEQALVLHRRLNDRRGEAQVLNCLGNVWSDMAQLDTASQYLEQSLALKRSIGDKRGEAETLYNLAVNYYGQGNENKARQCCQKSLAISHQIIDPRLEAYILTYLALILENPRIPEQASPTDLESAAHYYDQALTIRRRINQPTLAIDCLAGLARVTLQQGKIKESLQYVEETLSWITDHGWAGIGDVMLVYLAAYRTLDTSGSKKRADTVLDQAQQLVQQWAEDQVDETDRQAVMETWVNKLIIQAWQERQG</sequence>
<protein>
    <submittedName>
        <fullName evidence="6">Tetratricopeptide repeat protein</fullName>
    </submittedName>
</protein>
<dbReference type="InterPro" id="IPR019734">
    <property type="entry name" value="TPR_rpt"/>
</dbReference>
<dbReference type="PROSITE" id="PS00107">
    <property type="entry name" value="PROTEIN_KINASE_ATP"/>
    <property type="match status" value="1"/>
</dbReference>
<comment type="caution">
    <text evidence="6">The sequence shown here is derived from an EMBL/GenBank/DDBJ whole genome shotgun (WGS) entry which is preliminary data.</text>
</comment>
<dbReference type="InterPro" id="IPR000719">
    <property type="entry name" value="Prot_kinase_dom"/>
</dbReference>
<evidence type="ECO:0000313" key="7">
    <source>
        <dbReference type="Proteomes" id="UP001594351"/>
    </source>
</evidence>
<dbReference type="EMBL" id="JBHPBY010000351">
    <property type="protein sequence ID" value="MFC1852695.1"/>
    <property type="molecule type" value="Genomic_DNA"/>
</dbReference>
<dbReference type="SMART" id="SM00382">
    <property type="entry name" value="AAA"/>
    <property type="match status" value="1"/>
</dbReference>
<dbReference type="InterPro" id="IPR003593">
    <property type="entry name" value="AAA+_ATPase"/>
</dbReference>
<dbReference type="InterPro" id="IPR027417">
    <property type="entry name" value="P-loop_NTPase"/>
</dbReference>
<dbReference type="Gene3D" id="3.40.50.300">
    <property type="entry name" value="P-loop containing nucleotide triphosphate hydrolases"/>
    <property type="match status" value="1"/>
</dbReference>
<dbReference type="CDD" id="cd14014">
    <property type="entry name" value="STKc_PknB_like"/>
    <property type="match status" value="1"/>
</dbReference>
<keyword evidence="2 3" id="KW-0067">ATP-binding</keyword>
<dbReference type="PANTHER" id="PTHR16305:SF28">
    <property type="entry name" value="GUANYLATE CYCLASE DOMAIN-CONTAINING PROTEIN"/>
    <property type="match status" value="1"/>
</dbReference>
<feature type="compositionally biased region" description="Polar residues" evidence="4">
    <location>
        <begin position="123"/>
        <end position="136"/>
    </location>
</feature>
<name>A0ABV6Z2N4_UNCC1</name>
<gene>
    <name evidence="6" type="ORF">ACFL27_21050</name>
</gene>
<dbReference type="Gene3D" id="1.25.40.10">
    <property type="entry name" value="Tetratricopeptide repeat domain"/>
    <property type="match status" value="1"/>
</dbReference>
<dbReference type="PANTHER" id="PTHR16305">
    <property type="entry name" value="TESTICULAR SOLUBLE ADENYLYL CYCLASE"/>
    <property type="match status" value="1"/>
</dbReference>
<dbReference type="Pfam" id="PF00069">
    <property type="entry name" value="Pkinase"/>
    <property type="match status" value="2"/>
</dbReference>
<keyword evidence="1 3" id="KW-0547">Nucleotide-binding</keyword>